<keyword evidence="5" id="KW-0732">Signal</keyword>
<feature type="signal peptide" evidence="5">
    <location>
        <begin position="1"/>
        <end position="31"/>
    </location>
</feature>
<name>A0A7M4FUQ7_CROPO</name>
<keyword evidence="2" id="KW-0378">Hydrolase</keyword>
<dbReference type="PROSITE" id="PS00134">
    <property type="entry name" value="TRYPSIN_HIS"/>
    <property type="match status" value="1"/>
</dbReference>
<evidence type="ECO:0000256" key="4">
    <source>
        <dbReference type="ARBA" id="ARBA00023157"/>
    </source>
</evidence>
<dbReference type="SUPFAM" id="SSF50494">
    <property type="entry name" value="Trypsin-like serine proteases"/>
    <property type="match status" value="1"/>
</dbReference>
<dbReference type="PRINTS" id="PR00722">
    <property type="entry name" value="CHYMOTRYPSIN"/>
</dbReference>
<dbReference type="GO" id="GO:0006508">
    <property type="term" value="P:proteolysis"/>
    <property type="evidence" value="ECO:0007669"/>
    <property type="project" value="UniProtKB-KW"/>
</dbReference>
<reference evidence="7" key="1">
    <citation type="submission" date="2025-08" db="UniProtKB">
        <authorList>
            <consortium name="Ensembl"/>
        </authorList>
    </citation>
    <scope>IDENTIFICATION</scope>
</reference>
<dbReference type="CDD" id="cd00190">
    <property type="entry name" value="Tryp_SPc"/>
    <property type="match status" value="1"/>
</dbReference>
<dbReference type="PANTHER" id="PTHR24252">
    <property type="entry name" value="ACROSIN-RELATED"/>
    <property type="match status" value="1"/>
</dbReference>
<dbReference type="Ensembl" id="ENSCPRT00005010563.1">
    <property type="protein sequence ID" value="ENSCPRP00005008978.1"/>
    <property type="gene ID" value="ENSCPRG00005006398.1"/>
</dbReference>
<keyword evidence="1" id="KW-0645">Protease</keyword>
<dbReference type="AlphaFoldDB" id="A0A7M4FUQ7"/>
<dbReference type="InterPro" id="IPR009003">
    <property type="entry name" value="Peptidase_S1_PA"/>
</dbReference>
<dbReference type="Pfam" id="PF00089">
    <property type="entry name" value="Trypsin"/>
    <property type="match status" value="1"/>
</dbReference>
<protein>
    <recommendedName>
        <fullName evidence="6">Peptidase S1 domain-containing protein</fullName>
    </recommendedName>
</protein>
<reference evidence="7" key="2">
    <citation type="submission" date="2025-09" db="UniProtKB">
        <authorList>
            <consortium name="Ensembl"/>
        </authorList>
    </citation>
    <scope>IDENTIFICATION</scope>
</reference>
<evidence type="ECO:0000256" key="1">
    <source>
        <dbReference type="ARBA" id="ARBA00022670"/>
    </source>
</evidence>
<sequence>MCRGVQRGKKQWHKFVLLLFLLWQLHNPAHGDTPKVGGEEAVPYSWPWQVSIQISAEHVCGGAVFAKDWVVTAAHCFSHKSVKQYIMHPNFNKTTMESDIALLQLTEPLKFNHYVRPVCLPEEEEEVQPSQVCTITGWGGQSQRGIWWKHH</sequence>
<feature type="chain" id="PRO_5029470079" description="Peptidase S1 domain-containing protein" evidence="5">
    <location>
        <begin position="32"/>
        <end position="151"/>
    </location>
</feature>
<keyword evidence="4" id="KW-1015">Disulfide bond</keyword>
<keyword evidence="8" id="KW-1185">Reference proteome</keyword>
<accession>A0A7M4FUQ7</accession>
<dbReference type="GO" id="GO:0004252">
    <property type="term" value="F:serine-type endopeptidase activity"/>
    <property type="evidence" value="ECO:0007669"/>
    <property type="project" value="InterPro"/>
</dbReference>
<evidence type="ECO:0000313" key="7">
    <source>
        <dbReference type="Ensembl" id="ENSCPRP00005008978.1"/>
    </source>
</evidence>
<evidence type="ECO:0000256" key="3">
    <source>
        <dbReference type="ARBA" id="ARBA00022825"/>
    </source>
</evidence>
<dbReference type="InterPro" id="IPR001314">
    <property type="entry name" value="Peptidase_S1A"/>
</dbReference>
<dbReference type="GeneTree" id="ENSGT00940000163017"/>
<dbReference type="PANTHER" id="PTHR24252:SF8">
    <property type="entry name" value="ACROSIN"/>
    <property type="match status" value="1"/>
</dbReference>
<evidence type="ECO:0000313" key="8">
    <source>
        <dbReference type="Proteomes" id="UP000594220"/>
    </source>
</evidence>
<evidence type="ECO:0000256" key="5">
    <source>
        <dbReference type="SAM" id="SignalP"/>
    </source>
</evidence>
<dbReference type="PROSITE" id="PS50240">
    <property type="entry name" value="TRYPSIN_DOM"/>
    <property type="match status" value="1"/>
</dbReference>
<evidence type="ECO:0000259" key="6">
    <source>
        <dbReference type="PROSITE" id="PS50240"/>
    </source>
</evidence>
<dbReference type="Proteomes" id="UP000594220">
    <property type="component" value="Unplaced"/>
</dbReference>
<evidence type="ECO:0000256" key="2">
    <source>
        <dbReference type="ARBA" id="ARBA00022801"/>
    </source>
</evidence>
<feature type="domain" description="Peptidase S1" evidence="6">
    <location>
        <begin position="35"/>
        <end position="151"/>
    </location>
</feature>
<dbReference type="InterPro" id="IPR043504">
    <property type="entry name" value="Peptidase_S1_PA_chymotrypsin"/>
</dbReference>
<dbReference type="SMART" id="SM00020">
    <property type="entry name" value="Tryp_SPc"/>
    <property type="match status" value="1"/>
</dbReference>
<organism evidence="7 8">
    <name type="scientific">Crocodylus porosus</name>
    <name type="common">Saltwater crocodile</name>
    <name type="synonym">Estuarine crocodile</name>
    <dbReference type="NCBI Taxonomy" id="8502"/>
    <lineage>
        <taxon>Eukaryota</taxon>
        <taxon>Metazoa</taxon>
        <taxon>Chordata</taxon>
        <taxon>Craniata</taxon>
        <taxon>Vertebrata</taxon>
        <taxon>Euteleostomi</taxon>
        <taxon>Archelosauria</taxon>
        <taxon>Archosauria</taxon>
        <taxon>Crocodylia</taxon>
        <taxon>Longirostres</taxon>
        <taxon>Crocodylidae</taxon>
        <taxon>Crocodylus</taxon>
    </lineage>
</organism>
<dbReference type="InterPro" id="IPR001254">
    <property type="entry name" value="Trypsin_dom"/>
</dbReference>
<proteinExistence type="predicted"/>
<dbReference type="InterPro" id="IPR018114">
    <property type="entry name" value="TRYPSIN_HIS"/>
</dbReference>
<keyword evidence="3" id="KW-0720">Serine protease</keyword>
<dbReference type="Gene3D" id="2.40.10.10">
    <property type="entry name" value="Trypsin-like serine proteases"/>
    <property type="match status" value="2"/>
</dbReference>